<evidence type="ECO:0000256" key="3">
    <source>
        <dbReference type="ARBA" id="ARBA00022960"/>
    </source>
</evidence>
<feature type="binding site" evidence="7">
    <location>
        <position position="181"/>
    </location>
    <ligand>
        <name>UDP-N-acetyl-alpha-D-muramoyl-L-alanyl-D-glutamate</name>
        <dbReference type="ChEBI" id="CHEBI:83900"/>
    </ligand>
</feature>
<name>A0A521E5F5_9SPHI</name>
<proteinExistence type="inferred from homology"/>
<dbReference type="HAMAP" id="MF_00208">
    <property type="entry name" value="MurE"/>
    <property type="match status" value="1"/>
</dbReference>
<dbReference type="OrthoDB" id="9800958at2"/>
<comment type="catalytic activity">
    <reaction evidence="7">
        <text>UDP-N-acetyl-alpha-D-muramoyl-L-alanyl-D-glutamate + meso-2,6-diaminopimelate + ATP = UDP-N-acetyl-alpha-D-muramoyl-L-alanyl-gamma-D-glutamyl-meso-2,6-diaminopimelate + ADP + phosphate + H(+)</text>
        <dbReference type="Rhea" id="RHEA:23676"/>
        <dbReference type="ChEBI" id="CHEBI:15378"/>
        <dbReference type="ChEBI" id="CHEBI:30616"/>
        <dbReference type="ChEBI" id="CHEBI:43474"/>
        <dbReference type="ChEBI" id="CHEBI:57791"/>
        <dbReference type="ChEBI" id="CHEBI:83900"/>
        <dbReference type="ChEBI" id="CHEBI:83905"/>
        <dbReference type="ChEBI" id="CHEBI:456216"/>
        <dbReference type="EC" id="6.3.2.13"/>
    </reaction>
</comment>
<dbReference type="Pfam" id="PF08245">
    <property type="entry name" value="Mur_ligase_M"/>
    <property type="match status" value="1"/>
</dbReference>
<dbReference type="GO" id="GO:0000287">
    <property type="term" value="F:magnesium ion binding"/>
    <property type="evidence" value="ECO:0007669"/>
    <property type="project" value="UniProtKB-UniRule"/>
</dbReference>
<reference evidence="12 13" key="1">
    <citation type="submission" date="2017-05" db="EMBL/GenBank/DDBJ databases">
        <authorList>
            <person name="Varghese N."/>
            <person name="Submissions S."/>
        </authorList>
    </citation>
    <scope>NUCLEOTIDE SEQUENCE [LARGE SCALE GENOMIC DNA]</scope>
    <source>
        <strain evidence="12 13">DSM 21342</strain>
    </source>
</reference>
<evidence type="ECO:0000256" key="6">
    <source>
        <dbReference type="ARBA" id="ARBA00023316"/>
    </source>
</evidence>
<evidence type="ECO:0000256" key="1">
    <source>
        <dbReference type="ARBA" id="ARBA00005898"/>
    </source>
</evidence>
<dbReference type="Gene3D" id="3.90.190.20">
    <property type="entry name" value="Mur ligase, C-terminal domain"/>
    <property type="match status" value="1"/>
</dbReference>
<dbReference type="PANTHER" id="PTHR23135:SF4">
    <property type="entry name" value="UDP-N-ACETYLMURAMOYL-L-ALANYL-D-GLUTAMATE--2,6-DIAMINOPIMELATE LIGASE MURE HOMOLOG, CHLOROPLASTIC"/>
    <property type="match status" value="1"/>
</dbReference>
<evidence type="ECO:0000256" key="8">
    <source>
        <dbReference type="RuleBase" id="RU004135"/>
    </source>
</evidence>
<feature type="domain" description="Mur ligase central" evidence="11">
    <location>
        <begin position="110"/>
        <end position="305"/>
    </location>
</feature>
<evidence type="ECO:0000256" key="7">
    <source>
        <dbReference type="HAMAP-Rule" id="MF_00208"/>
    </source>
</evidence>
<dbReference type="InterPro" id="IPR004101">
    <property type="entry name" value="Mur_ligase_C"/>
</dbReference>
<evidence type="ECO:0000259" key="10">
    <source>
        <dbReference type="Pfam" id="PF02875"/>
    </source>
</evidence>
<sequence length="486" mass="53933">MQKLNNILKDIPVLELIGSSDKDINAITFDSRVVRASTLFVAIKGTLVDGHKFIEQSIENGANAILCEDLPKTLIDGITYIRVADSHASLGLLGGNFYDHPSTKLKLVGITGTNGKTTCATLLFQLFRQLGYTCGLLSTVQNQIQDEVIPATHTTPDAVSLNALLAKMVEKGCDYAFMEVSSHALAQKRIEGLTFTGGLFTNITHDHLDFHKTFEEYLKAKKSFFDNLVDKAFAITNIDDKRGFVMLQNTRAHRKTYSLQTLADFKAKLVENHFNGMLLNIEGEEVWFKLVGQFNAYNLLAVYATAKMLGQDKQEVLSILSNIKGAEGRFDHMTAPNKTVGIVDYAHTPDAVQNVLETINDIRSGKEKIITVIGCGGDRDRAKRPLMAKVACEWSDKVILTSDNPRSEDPTAIIEEMEKGVPVADRYKTISIVDRKEAIKAACMLAQPGDVILLAGKGHEKYQEIRGVKYHFDDKEQLMAQFENLK</sequence>
<keyword evidence="3 7" id="KW-0133">Cell shape</keyword>
<comment type="function">
    <text evidence="7">Catalyzes the addition of meso-diaminopimelic acid to the nucleotide precursor UDP-N-acetylmuramoyl-L-alanyl-D-glutamate (UMAG) in the biosynthesis of bacterial cell-wall peptidoglycan.</text>
</comment>
<dbReference type="PANTHER" id="PTHR23135">
    <property type="entry name" value="MUR LIGASE FAMILY MEMBER"/>
    <property type="match status" value="1"/>
</dbReference>
<gene>
    <name evidence="7" type="primary">murE</name>
    <name evidence="12" type="ORF">SAMN06265350_1118</name>
</gene>
<dbReference type="AlphaFoldDB" id="A0A521E5F5"/>
<dbReference type="NCBIfam" id="TIGR01085">
    <property type="entry name" value="murE"/>
    <property type="match status" value="1"/>
</dbReference>
<feature type="binding site" evidence="7">
    <location>
        <begin position="112"/>
        <end position="118"/>
    </location>
    <ligand>
        <name>ATP</name>
        <dbReference type="ChEBI" id="CHEBI:30616"/>
    </ligand>
</feature>
<feature type="modified residue" description="N6-carboxylysine" evidence="7">
    <location>
        <position position="221"/>
    </location>
</feature>
<dbReference type="RefSeq" id="WP_142604550.1">
    <property type="nucleotide sequence ID" value="NZ_FXSZ01000011.1"/>
</dbReference>
<dbReference type="InterPro" id="IPR035911">
    <property type="entry name" value="MurE/MurF_N"/>
</dbReference>
<feature type="domain" description="Mur ligase N-terminal catalytic" evidence="9">
    <location>
        <begin position="24"/>
        <end position="70"/>
    </location>
</feature>
<feature type="binding site" evidence="7">
    <location>
        <position position="187"/>
    </location>
    <ligand>
        <name>UDP-N-acetyl-alpha-D-muramoyl-L-alanyl-D-glutamate</name>
        <dbReference type="ChEBI" id="CHEBI:83900"/>
    </ligand>
</feature>
<dbReference type="Gene3D" id="3.40.1190.10">
    <property type="entry name" value="Mur-like, catalytic domain"/>
    <property type="match status" value="1"/>
</dbReference>
<feature type="domain" description="Mur ligase C-terminal" evidence="10">
    <location>
        <begin position="328"/>
        <end position="458"/>
    </location>
</feature>
<dbReference type="UniPathway" id="UPA00219"/>
<dbReference type="GO" id="GO:0071555">
    <property type="term" value="P:cell wall organization"/>
    <property type="evidence" value="ECO:0007669"/>
    <property type="project" value="UniProtKB-KW"/>
</dbReference>
<keyword evidence="7" id="KW-0963">Cytoplasm</keyword>
<dbReference type="EC" id="6.3.2.13" evidence="7"/>
<feature type="short sequence motif" description="Meso-diaminopimelate recognition motif" evidence="7">
    <location>
        <begin position="403"/>
        <end position="406"/>
    </location>
</feature>
<keyword evidence="7" id="KW-0067">ATP-binding</keyword>
<feature type="binding site" evidence="7">
    <location>
        <position position="460"/>
    </location>
    <ligand>
        <name>meso-2,6-diaminopimelate</name>
        <dbReference type="ChEBI" id="CHEBI:57791"/>
    </ligand>
</feature>
<keyword evidence="6 7" id="KW-0961">Cell wall biogenesis/degradation</keyword>
<feature type="binding site" evidence="7">
    <location>
        <begin position="403"/>
        <end position="406"/>
    </location>
    <ligand>
        <name>meso-2,6-diaminopimelate</name>
        <dbReference type="ChEBI" id="CHEBI:57791"/>
    </ligand>
</feature>
<keyword evidence="7 12" id="KW-0436">Ligase</keyword>
<dbReference type="GO" id="GO:0051301">
    <property type="term" value="P:cell division"/>
    <property type="evidence" value="ECO:0007669"/>
    <property type="project" value="UniProtKB-KW"/>
</dbReference>
<keyword evidence="4 7" id="KW-0573">Peptidoglycan synthesis</keyword>
<accession>A0A521E5F5</accession>
<dbReference type="EMBL" id="FXSZ01000011">
    <property type="protein sequence ID" value="SMO78601.1"/>
    <property type="molecule type" value="Genomic_DNA"/>
</dbReference>
<keyword evidence="13" id="KW-1185">Reference proteome</keyword>
<keyword evidence="2 7" id="KW-0132">Cell division</keyword>
<comment type="cofactor">
    <cofactor evidence="7">
        <name>Mg(2+)</name>
        <dbReference type="ChEBI" id="CHEBI:18420"/>
    </cofactor>
</comment>
<dbReference type="SUPFAM" id="SSF53244">
    <property type="entry name" value="MurD-like peptide ligases, peptide-binding domain"/>
    <property type="match status" value="1"/>
</dbReference>
<comment type="similarity">
    <text evidence="1 7">Belongs to the MurCDEF family. MurE subfamily.</text>
</comment>
<comment type="PTM">
    <text evidence="7">Carboxylation is probably crucial for Mg(2+) binding and, consequently, for the gamma-phosphate positioning of ATP.</text>
</comment>
<dbReference type="GO" id="GO:0008360">
    <property type="term" value="P:regulation of cell shape"/>
    <property type="evidence" value="ECO:0007669"/>
    <property type="project" value="UniProtKB-KW"/>
</dbReference>
<evidence type="ECO:0000259" key="11">
    <source>
        <dbReference type="Pfam" id="PF08245"/>
    </source>
</evidence>
<keyword evidence="5 7" id="KW-0131">Cell cycle</keyword>
<dbReference type="GO" id="GO:0009252">
    <property type="term" value="P:peptidoglycan biosynthetic process"/>
    <property type="evidence" value="ECO:0007669"/>
    <property type="project" value="UniProtKB-UniRule"/>
</dbReference>
<protein>
    <recommendedName>
        <fullName evidence="7">UDP-N-acetylmuramoyl-L-alanyl-D-glutamate--2,6-diaminopimelate ligase</fullName>
        <ecNumber evidence="7">6.3.2.13</ecNumber>
    </recommendedName>
    <alternativeName>
        <fullName evidence="7">Meso-A2pm-adding enzyme</fullName>
    </alternativeName>
    <alternativeName>
        <fullName evidence="7">Meso-diaminopimelate-adding enzyme</fullName>
    </alternativeName>
    <alternativeName>
        <fullName evidence="7">UDP-MurNAc-L-Ala-D-Glu:meso-diaminopimelate ligase</fullName>
    </alternativeName>
    <alternativeName>
        <fullName evidence="7">UDP-MurNAc-tripeptide synthetase</fullName>
    </alternativeName>
    <alternativeName>
        <fullName evidence="7">UDP-N-acetylmuramyl-tripeptide synthetase</fullName>
    </alternativeName>
</protein>
<dbReference type="InterPro" id="IPR036565">
    <property type="entry name" value="Mur-like_cat_sf"/>
</dbReference>
<feature type="binding site" evidence="7">
    <location>
        <position position="379"/>
    </location>
    <ligand>
        <name>meso-2,6-diaminopimelate</name>
        <dbReference type="ChEBI" id="CHEBI:57791"/>
    </ligand>
</feature>
<organism evidence="12 13">
    <name type="scientific">Solitalea koreensis</name>
    <dbReference type="NCBI Taxonomy" id="543615"/>
    <lineage>
        <taxon>Bacteria</taxon>
        <taxon>Pseudomonadati</taxon>
        <taxon>Bacteroidota</taxon>
        <taxon>Sphingobacteriia</taxon>
        <taxon>Sphingobacteriales</taxon>
        <taxon>Sphingobacteriaceae</taxon>
        <taxon>Solitalea</taxon>
    </lineage>
</organism>
<keyword evidence="7" id="KW-0460">Magnesium</keyword>
<evidence type="ECO:0000256" key="5">
    <source>
        <dbReference type="ARBA" id="ARBA00023306"/>
    </source>
</evidence>
<dbReference type="InterPro" id="IPR005761">
    <property type="entry name" value="UDP-N-AcMur-Glu-dNH2Pim_ligase"/>
</dbReference>
<dbReference type="NCBIfam" id="NF001126">
    <property type="entry name" value="PRK00139.1-4"/>
    <property type="match status" value="1"/>
</dbReference>
<comment type="subcellular location">
    <subcellularLocation>
        <location evidence="7 8">Cytoplasm</location>
    </subcellularLocation>
</comment>
<feature type="binding site" evidence="7">
    <location>
        <position position="189"/>
    </location>
    <ligand>
        <name>UDP-N-acetyl-alpha-D-muramoyl-L-alanyl-D-glutamate</name>
        <dbReference type="ChEBI" id="CHEBI:83900"/>
    </ligand>
</feature>
<feature type="binding site" evidence="7">
    <location>
        <position position="456"/>
    </location>
    <ligand>
        <name>meso-2,6-diaminopimelate</name>
        <dbReference type="ChEBI" id="CHEBI:57791"/>
    </ligand>
</feature>
<comment type="caution">
    <text evidence="7">Lacks conserved residue(s) required for the propagation of feature annotation.</text>
</comment>
<dbReference type="InterPro" id="IPR000713">
    <property type="entry name" value="Mur_ligase_N"/>
</dbReference>
<evidence type="ECO:0000256" key="2">
    <source>
        <dbReference type="ARBA" id="ARBA00022618"/>
    </source>
</evidence>
<evidence type="ECO:0000256" key="4">
    <source>
        <dbReference type="ARBA" id="ARBA00022984"/>
    </source>
</evidence>
<keyword evidence="7" id="KW-0547">Nucleotide-binding</keyword>
<evidence type="ECO:0000259" key="9">
    <source>
        <dbReference type="Pfam" id="PF01225"/>
    </source>
</evidence>
<dbReference type="GO" id="GO:0005737">
    <property type="term" value="C:cytoplasm"/>
    <property type="evidence" value="ECO:0007669"/>
    <property type="project" value="UniProtKB-SubCell"/>
</dbReference>
<dbReference type="SUPFAM" id="SSF53623">
    <property type="entry name" value="MurD-like peptide ligases, catalytic domain"/>
    <property type="match status" value="1"/>
</dbReference>
<dbReference type="SUPFAM" id="SSF63418">
    <property type="entry name" value="MurE/MurF N-terminal domain"/>
    <property type="match status" value="1"/>
</dbReference>
<feature type="binding site" evidence="7">
    <location>
        <begin position="154"/>
        <end position="155"/>
    </location>
    <ligand>
        <name>UDP-N-acetyl-alpha-D-muramoyl-L-alanyl-D-glutamate</name>
        <dbReference type="ChEBI" id="CHEBI:83900"/>
    </ligand>
</feature>
<evidence type="ECO:0000313" key="12">
    <source>
        <dbReference type="EMBL" id="SMO78601.1"/>
    </source>
</evidence>
<dbReference type="GO" id="GO:0008765">
    <property type="term" value="F:UDP-N-acetylmuramoylalanyl-D-glutamate-2,6-diaminopimelate ligase activity"/>
    <property type="evidence" value="ECO:0007669"/>
    <property type="project" value="UniProtKB-UniRule"/>
</dbReference>
<comment type="pathway">
    <text evidence="7 8">Cell wall biogenesis; peptidoglycan biosynthesis.</text>
</comment>
<dbReference type="Pfam" id="PF02875">
    <property type="entry name" value="Mur_ligase_C"/>
    <property type="match status" value="1"/>
</dbReference>
<evidence type="ECO:0000313" key="13">
    <source>
        <dbReference type="Proteomes" id="UP000315971"/>
    </source>
</evidence>
<dbReference type="Proteomes" id="UP000315971">
    <property type="component" value="Unassembled WGS sequence"/>
</dbReference>
<dbReference type="InterPro" id="IPR013221">
    <property type="entry name" value="Mur_ligase_cen"/>
</dbReference>
<dbReference type="Pfam" id="PF01225">
    <property type="entry name" value="Mur_ligase"/>
    <property type="match status" value="1"/>
</dbReference>
<feature type="binding site" evidence="7">
    <location>
        <position position="31"/>
    </location>
    <ligand>
        <name>UDP-N-acetyl-alpha-D-muramoyl-L-alanyl-D-glutamate</name>
        <dbReference type="ChEBI" id="CHEBI:83900"/>
    </ligand>
</feature>
<dbReference type="Gene3D" id="3.40.1390.10">
    <property type="entry name" value="MurE/MurF, N-terminal domain"/>
    <property type="match status" value="1"/>
</dbReference>
<dbReference type="InterPro" id="IPR036615">
    <property type="entry name" value="Mur_ligase_C_dom_sf"/>
</dbReference>
<dbReference type="GO" id="GO:0005524">
    <property type="term" value="F:ATP binding"/>
    <property type="evidence" value="ECO:0007669"/>
    <property type="project" value="UniProtKB-UniRule"/>
</dbReference>